<feature type="domain" description="PPIase FKBP-type" evidence="9">
    <location>
        <begin position="142"/>
        <end position="228"/>
    </location>
</feature>
<dbReference type="STRING" id="1891224.BBP83_02125"/>
<dbReference type="GO" id="GO:0003755">
    <property type="term" value="F:peptidyl-prolyl cis-trans isomerase activity"/>
    <property type="evidence" value="ECO:0007669"/>
    <property type="project" value="UniProtKB-UniRule"/>
</dbReference>
<dbReference type="PROSITE" id="PS50059">
    <property type="entry name" value="FKBP_PPIASE"/>
    <property type="match status" value="1"/>
</dbReference>
<dbReference type="GO" id="GO:0006457">
    <property type="term" value="P:protein folding"/>
    <property type="evidence" value="ECO:0007669"/>
    <property type="project" value="InterPro"/>
</dbReference>
<comment type="catalytic activity">
    <reaction evidence="1 6 7">
        <text>[protein]-peptidylproline (omega=180) = [protein]-peptidylproline (omega=0)</text>
        <dbReference type="Rhea" id="RHEA:16237"/>
        <dbReference type="Rhea" id="RHEA-COMP:10747"/>
        <dbReference type="Rhea" id="RHEA-COMP:10748"/>
        <dbReference type="ChEBI" id="CHEBI:83833"/>
        <dbReference type="ChEBI" id="CHEBI:83834"/>
        <dbReference type="EC" id="5.2.1.8"/>
    </reaction>
</comment>
<keyword evidence="5 6" id="KW-0413">Isomerase</keyword>
<evidence type="ECO:0000256" key="7">
    <source>
        <dbReference type="RuleBase" id="RU003915"/>
    </source>
</evidence>
<sequence>MKIQMTLLCLALCANGTFAKDINTKSSAAEQVGYSFGYLMGRSNADAMKDMDIDAFITGLKTASQGKSASLSDEEMTRALTQYKKQTEAKQLIELKQQADKNAQIGNAFLAENAKKDGIKITKSGLQYQVLQEGKGKTPKANSTVKVDYEGRLIDGTVFDSSIARHQPATFQVSQVIQGWTEGLQLMKEGAKYRFFIPANLAYGQIGSGDAIEPNSTLIFDVELLEITSK</sequence>
<comment type="similarity">
    <text evidence="2 7">Belongs to the FKBP-type PPIase family.</text>
</comment>
<proteinExistence type="inferred from homology"/>
<feature type="chain" id="PRO_5008671834" description="Peptidyl-prolyl cis-trans isomerase" evidence="8">
    <location>
        <begin position="20"/>
        <end position="230"/>
    </location>
</feature>
<protein>
    <recommendedName>
        <fullName evidence="7">Peptidyl-prolyl cis-trans isomerase</fullName>
        <ecNumber evidence="7">5.2.1.8</ecNumber>
    </recommendedName>
</protein>
<evidence type="ECO:0000256" key="4">
    <source>
        <dbReference type="ARBA" id="ARBA00023110"/>
    </source>
</evidence>
<dbReference type="OrthoDB" id="9814548at2"/>
<comment type="caution">
    <text evidence="10">The sequence shown here is derived from an EMBL/GenBank/DDBJ whole genome shotgun (WGS) entry which is preliminary data.</text>
</comment>
<keyword evidence="11" id="KW-1185">Reference proteome</keyword>
<keyword evidence="4 6" id="KW-0697">Rotamase</keyword>
<evidence type="ECO:0000313" key="11">
    <source>
        <dbReference type="Proteomes" id="UP000186553"/>
    </source>
</evidence>
<dbReference type="EC" id="5.2.1.8" evidence="7"/>
<evidence type="ECO:0000256" key="8">
    <source>
        <dbReference type="SAM" id="SignalP"/>
    </source>
</evidence>
<organism evidence="10 11">
    <name type="scientific">Acinetobacter celticus</name>
    <dbReference type="NCBI Taxonomy" id="1891224"/>
    <lineage>
        <taxon>Bacteria</taxon>
        <taxon>Pseudomonadati</taxon>
        <taxon>Pseudomonadota</taxon>
        <taxon>Gammaproteobacteria</taxon>
        <taxon>Moraxellales</taxon>
        <taxon>Moraxellaceae</taxon>
        <taxon>Acinetobacter</taxon>
    </lineage>
</organism>
<evidence type="ECO:0000256" key="5">
    <source>
        <dbReference type="ARBA" id="ARBA00023235"/>
    </source>
</evidence>
<dbReference type="Pfam" id="PF00254">
    <property type="entry name" value="FKBP_C"/>
    <property type="match status" value="1"/>
</dbReference>
<dbReference type="SUPFAM" id="SSF54534">
    <property type="entry name" value="FKBP-like"/>
    <property type="match status" value="1"/>
</dbReference>
<dbReference type="PANTHER" id="PTHR43811">
    <property type="entry name" value="FKBP-TYPE PEPTIDYL-PROLYL CIS-TRANS ISOMERASE FKPA"/>
    <property type="match status" value="1"/>
</dbReference>
<dbReference type="AlphaFoldDB" id="A0A1C3D197"/>
<reference evidence="10 11" key="1">
    <citation type="submission" date="2016-07" db="EMBL/GenBank/DDBJ databases">
        <title>Acinetobacter sp. ANC 4603.</title>
        <authorList>
            <person name="Radolfova-Krizova L."/>
            <person name="Nemec A."/>
        </authorList>
    </citation>
    <scope>NUCLEOTIDE SEQUENCE [LARGE SCALE GENOMIC DNA]</scope>
    <source>
        <strain evidence="10 11">ANC 4603</strain>
    </source>
</reference>
<dbReference type="Gene3D" id="1.10.287.460">
    <property type="entry name" value="Peptidyl-prolyl cis-trans isomerase, FKBP-type, N-terminal domain"/>
    <property type="match status" value="1"/>
</dbReference>
<dbReference type="FunFam" id="3.10.50.40:FF:000045">
    <property type="entry name" value="Peptidyl-prolyl cis-trans isomerase"/>
    <property type="match status" value="1"/>
</dbReference>
<dbReference type="Proteomes" id="UP000186553">
    <property type="component" value="Unassembled WGS sequence"/>
</dbReference>
<dbReference type="Gene3D" id="3.10.50.40">
    <property type="match status" value="1"/>
</dbReference>
<dbReference type="PANTHER" id="PTHR43811:SF57">
    <property type="entry name" value="FKBP-TYPE PEPTIDYL-PROLYL CIS-TRANS ISOMERASE FKPA-RELATED"/>
    <property type="match status" value="1"/>
</dbReference>
<keyword evidence="3 8" id="KW-0732">Signal</keyword>
<dbReference type="EMBL" id="MBDL01000001">
    <property type="protein sequence ID" value="ODA14617.1"/>
    <property type="molecule type" value="Genomic_DNA"/>
</dbReference>
<dbReference type="Pfam" id="PF01346">
    <property type="entry name" value="FKBP_N"/>
    <property type="match status" value="1"/>
</dbReference>
<evidence type="ECO:0000259" key="9">
    <source>
        <dbReference type="PROSITE" id="PS50059"/>
    </source>
</evidence>
<dbReference type="InterPro" id="IPR001179">
    <property type="entry name" value="PPIase_FKBP_dom"/>
</dbReference>
<evidence type="ECO:0000256" key="1">
    <source>
        <dbReference type="ARBA" id="ARBA00000971"/>
    </source>
</evidence>
<dbReference type="RefSeq" id="WP_068885757.1">
    <property type="nucleotide sequence ID" value="NZ_CBCRUU010000016.1"/>
</dbReference>
<feature type="signal peptide" evidence="8">
    <location>
        <begin position="1"/>
        <end position="19"/>
    </location>
</feature>
<evidence type="ECO:0000313" key="10">
    <source>
        <dbReference type="EMBL" id="ODA14617.1"/>
    </source>
</evidence>
<evidence type="ECO:0000256" key="3">
    <source>
        <dbReference type="ARBA" id="ARBA00022729"/>
    </source>
</evidence>
<evidence type="ECO:0000256" key="2">
    <source>
        <dbReference type="ARBA" id="ARBA00006577"/>
    </source>
</evidence>
<name>A0A1C3D197_9GAMM</name>
<dbReference type="InterPro" id="IPR046357">
    <property type="entry name" value="PPIase_dom_sf"/>
</dbReference>
<dbReference type="InterPro" id="IPR000774">
    <property type="entry name" value="PPIase_FKBP_N"/>
</dbReference>
<accession>A0A1C3D197</accession>
<evidence type="ECO:0000256" key="6">
    <source>
        <dbReference type="PROSITE-ProRule" id="PRU00277"/>
    </source>
</evidence>
<dbReference type="InterPro" id="IPR036944">
    <property type="entry name" value="PPIase_FKBP_N_sf"/>
</dbReference>
<gene>
    <name evidence="10" type="ORF">BBP83_02125</name>
</gene>